<reference evidence="1" key="1">
    <citation type="journal article" date="2021" name="Proc. Natl. Acad. Sci. U.S.A.">
        <title>A Catalog of Tens of Thousands of Viruses from Human Metagenomes Reveals Hidden Associations with Chronic Diseases.</title>
        <authorList>
            <person name="Tisza M.J."/>
            <person name="Buck C.B."/>
        </authorList>
    </citation>
    <scope>NUCLEOTIDE SEQUENCE</scope>
    <source>
        <strain evidence="1">CtWuM9</strain>
    </source>
</reference>
<accession>A0A8S5MER0</accession>
<dbReference type="EMBL" id="BK014888">
    <property type="protein sequence ID" value="DAD80797.1"/>
    <property type="molecule type" value="Genomic_DNA"/>
</dbReference>
<organism evidence="1">
    <name type="scientific">Siphoviridae sp. ctWuM9</name>
    <dbReference type="NCBI Taxonomy" id="2826364"/>
    <lineage>
        <taxon>Viruses</taxon>
        <taxon>Duplodnaviria</taxon>
        <taxon>Heunggongvirae</taxon>
        <taxon>Uroviricota</taxon>
        <taxon>Caudoviricetes</taxon>
    </lineage>
</organism>
<name>A0A8S5MER0_9CAUD</name>
<sequence length="91" mass="9596">MDVTRDDVIDGVKIIGGLVVSICASEVAEAVLEAVLPAPVNLVGKIGIKVLGFTAGAAVAREFNKQVDEFVKIIDMVEEESKKNKKKAVAS</sequence>
<evidence type="ECO:0000313" key="1">
    <source>
        <dbReference type="EMBL" id="DAD80797.1"/>
    </source>
</evidence>
<proteinExistence type="predicted"/>
<protein>
    <submittedName>
        <fullName evidence="1">Uncharacterized protein</fullName>
    </submittedName>
</protein>